<feature type="domain" description="MPN" evidence="6">
    <location>
        <begin position="14"/>
        <end position="135"/>
    </location>
</feature>
<dbReference type="SUPFAM" id="SSF102712">
    <property type="entry name" value="JAB1/MPN domain"/>
    <property type="match status" value="1"/>
</dbReference>
<dbReference type="Proteomes" id="UP001596312">
    <property type="component" value="Unassembled WGS sequence"/>
</dbReference>
<evidence type="ECO:0000256" key="2">
    <source>
        <dbReference type="ARBA" id="ARBA00022723"/>
    </source>
</evidence>
<evidence type="ECO:0000256" key="4">
    <source>
        <dbReference type="ARBA" id="ARBA00022833"/>
    </source>
</evidence>
<keyword evidence="1" id="KW-0645">Protease</keyword>
<dbReference type="GO" id="GO:0006508">
    <property type="term" value="P:proteolysis"/>
    <property type="evidence" value="ECO:0007669"/>
    <property type="project" value="UniProtKB-KW"/>
</dbReference>
<dbReference type="AlphaFoldDB" id="A0ABD5V9T7"/>
<keyword evidence="3" id="KW-0378">Hydrolase</keyword>
<dbReference type="RefSeq" id="WP_340604878.1">
    <property type="nucleotide sequence ID" value="NZ_JBBMXV010000004.1"/>
</dbReference>
<sequence length="170" mass="18882">MGLFRSLFRSSEIIGIAADTLDFALSASEETHPDEYMGMLRGEDARKLGLDRDGTVVTDVLVIPGTESGPTSATVKTNMIPNDLSGVGSIHSHPNGVLEPSDADLRTFGSGSVHVIIGAPYRRNCWKAFDSKGEPRELDVLDVSLPEERFFDFDQQDIDRELKEEDRRRW</sequence>
<evidence type="ECO:0000256" key="1">
    <source>
        <dbReference type="ARBA" id="ARBA00022670"/>
    </source>
</evidence>
<comment type="caution">
    <text evidence="7">The sequence shown here is derived from an EMBL/GenBank/DDBJ whole genome shotgun (WGS) entry which is preliminary data.</text>
</comment>
<evidence type="ECO:0000313" key="7">
    <source>
        <dbReference type="EMBL" id="MFC6906322.1"/>
    </source>
</evidence>
<protein>
    <submittedName>
        <fullName evidence="7">Mov34/MPN/PAD-1 family protein</fullName>
    </submittedName>
</protein>
<keyword evidence="4" id="KW-0862">Zinc</keyword>
<dbReference type="Pfam" id="PF14464">
    <property type="entry name" value="Prok-JAB"/>
    <property type="match status" value="1"/>
</dbReference>
<accession>A0ABD5V9T7</accession>
<proteinExistence type="predicted"/>
<organism evidence="7 8">
    <name type="scientific">Halalkalicoccus tibetensis</name>
    <dbReference type="NCBI Taxonomy" id="175632"/>
    <lineage>
        <taxon>Archaea</taxon>
        <taxon>Methanobacteriati</taxon>
        <taxon>Methanobacteriota</taxon>
        <taxon>Stenosarchaea group</taxon>
        <taxon>Halobacteria</taxon>
        <taxon>Halobacteriales</taxon>
        <taxon>Halococcaceae</taxon>
        <taxon>Halalkalicoccus</taxon>
    </lineage>
</organism>
<reference evidence="7 8" key="1">
    <citation type="journal article" date="2019" name="Int. J. Syst. Evol. Microbiol.">
        <title>The Global Catalogue of Microorganisms (GCM) 10K type strain sequencing project: providing services to taxonomists for standard genome sequencing and annotation.</title>
        <authorList>
            <consortium name="The Broad Institute Genomics Platform"/>
            <consortium name="The Broad Institute Genome Sequencing Center for Infectious Disease"/>
            <person name="Wu L."/>
            <person name="Ma J."/>
        </authorList>
    </citation>
    <scope>NUCLEOTIDE SEQUENCE [LARGE SCALE GENOMIC DNA]</scope>
    <source>
        <strain evidence="7 8">CGMCC 1.3240</strain>
    </source>
</reference>
<dbReference type="InterPro" id="IPR037518">
    <property type="entry name" value="MPN"/>
</dbReference>
<dbReference type="PROSITE" id="PS50249">
    <property type="entry name" value="MPN"/>
    <property type="match status" value="1"/>
</dbReference>
<keyword evidence="2" id="KW-0479">Metal-binding</keyword>
<evidence type="ECO:0000259" key="6">
    <source>
        <dbReference type="PROSITE" id="PS50249"/>
    </source>
</evidence>
<evidence type="ECO:0000256" key="5">
    <source>
        <dbReference type="ARBA" id="ARBA00023049"/>
    </source>
</evidence>
<dbReference type="CDD" id="cd08072">
    <property type="entry name" value="MPN_archaeal"/>
    <property type="match status" value="1"/>
</dbReference>
<dbReference type="GO" id="GO:0008237">
    <property type="term" value="F:metallopeptidase activity"/>
    <property type="evidence" value="ECO:0007669"/>
    <property type="project" value="UniProtKB-KW"/>
</dbReference>
<gene>
    <name evidence="7" type="ORF">ACFQGH_14090</name>
</gene>
<evidence type="ECO:0000256" key="3">
    <source>
        <dbReference type="ARBA" id="ARBA00022801"/>
    </source>
</evidence>
<dbReference type="EMBL" id="JBHSXQ010000004">
    <property type="protein sequence ID" value="MFC6906322.1"/>
    <property type="molecule type" value="Genomic_DNA"/>
</dbReference>
<dbReference type="InterPro" id="IPR028090">
    <property type="entry name" value="JAB_dom_prok"/>
</dbReference>
<keyword evidence="8" id="KW-1185">Reference proteome</keyword>
<name>A0ABD5V9T7_9EURY</name>
<dbReference type="GO" id="GO:0046872">
    <property type="term" value="F:metal ion binding"/>
    <property type="evidence" value="ECO:0007669"/>
    <property type="project" value="UniProtKB-KW"/>
</dbReference>
<keyword evidence="5" id="KW-0482">Metalloprotease</keyword>
<dbReference type="Gene3D" id="3.40.140.10">
    <property type="entry name" value="Cytidine Deaminase, domain 2"/>
    <property type="match status" value="1"/>
</dbReference>
<evidence type="ECO:0000313" key="8">
    <source>
        <dbReference type="Proteomes" id="UP001596312"/>
    </source>
</evidence>